<accession>A0A2U3ELK3</accession>
<name>A0A2U3ELK3_PURLI</name>
<reference evidence="2 5" key="4">
    <citation type="journal article" date="2024" name="Microbiol. Resour. Announc.">
        <title>Genome annotations for the ascomycete fungi Trichoderma harzianum, Trichoderma aggressivum, and Purpureocillium lilacinum.</title>
        <authorList>
            <person name="Beijen E.P.W."/>
            <person name="Ohm R.A."/>
        </authorList>
    </citation>
    <scope>NUCLEOTIDE SEQUENCE [LARGE SCALE GENOMIC DNA]</scope>
    <source>
        <strain evidence="2 5">CBS 150709</strain>
    </source>
</reference>
<dbReference type="Proteomes" id="UP001287286">
    <property type="component" value="Unassembled WGS sequence"/>
</dbReference>
<evidence type="ECO:0000313" key="2">
    <source>
        <dbReference type="EMBL" id="KAK4086468.1"/>
    </source>
</evidence>
<evidence type="ECO:0000313" key="4">
    <source>
        <dbReference type="Proteomes" id="UP000245956"/>
    </source>
</evidence>
<feature type="region of interest" description="Disordered" evidence="1">
    <location>
        <begin position="212"/>
        <end position="264"/>
    </location>
</feature>
<evidence type="ECO:0000313" key="3">
    <source>
        <dbReference type="EMBL" id="PWI75396.1"/>
    </source>
</evidence>
<reference evidence="2" key="3">
    <citation type="submission" date="2023-11" db="EMBL/GenBank/DDBJ databases">
        <authorList>
            <person name="Beijen E."/>
            <person name="Ohm R.A."/>
        </authorList>
    </citation>
    <scope>NUCLEOTIDE SEQUENCE</scope>
    <source>
        <strain evidence="2">CBS 150709</strain>
    </source>
</reference>
<evidence type="ECO:0000313" key="5">
    <source>
        <dbReference type="Proteomes" id="UP001287286"/>
    </source>
</evidence>
<feature type="compositionally biased region" description="Basic and acidic residues" evidence="1">
    <location>
        <begin position="79"/>
        <end position="90"/>
    </location>
</feature>
<sequence length="264" mass="28229">MEVCDFDRTPASSNRPSVSLSRSGEDAAPLPDAFPPAKSTRIQHHLLKTSSSGPTIIDQDLSLPSSPCQDEFIIESHAEAQPHVLPEAENRSSSTGRASNVTEGSCHIMEYPRRAMSLVNRSSDRATSANSRRSGNDVHADGGVVNIDHHTSIPVSEPPSEGTFKSMAAGSEQERRALMDHQVQNGILPAQLGPDHHAHSQVSKVQAAFAGHTARPPSTTGRSHLFNYRQSHSKAAPFAGGSRKSPITAYERGNLLSESSTAVS</sequence>
<dbReference type="EMBL" id="LCWV01000002">
    <property type="protein sequence ID" value="PWI75396.1"/>
    <property type="molecule type" value="Genomic_DNA"/>
</dbReference>
<comment type="caution">
    <text evidence="3">The sequence shown here is derived from an EMBL/GenBank/DDBJ whole genome shotgun (WGS) entry which is preliminary data.</text>
</comment>
<feature type="region of interest" description="Disordered" evidence="1">
    <location>
        <begin position="79"/>
        <end position="102"/>
    </location>
</feature>
<evidence type="ECO:0000256" key="1">
    <source>
        <dbReference type="SAM" id="MobiDB-lite"/>
    </source>
</evidence>
<feature type="compositionally biased region" description="Polar residues" evidence="1">
    <location>
        <begin position="119"/>
        <end position="133"/>
    </location>
</feature>
<gene>
    <name evidence="3" type="ORF">PCL_06054</name>
    <name evidence="2" type="ORF">Purlil1_9084</name>
</gene>
<feature type="compositionally biased region" description="Polar residues" evidence="1">
    <location>
        <begin position="91"/>
        <end position="102"/>
    </location>
</feature>
<feature type="region of interest" description="Disordered" evidence="1">
    <location>
        <begin position="119"/>
        <end position="171"/>
    </location>
</feature>
<proteinExistence type="predicted"/>
<protein>
    <submittedName>
        <fullName evidence="3">Major facilitator superfamily transporter</fullName>
    </submittedName>
</protein>
<dbReference type="Proteomes" id="UP000245956">
    <property type="component" value="Unassembled WGS sequence"/>
</dbReference>
<organism evidence="3 4">
    <name type="scientific">Purpureocillium lilacinum</name>
    <name type="common">Paecilomyces lilacinus</name>
    <dbReference type="NCBI Taxonomy" id="33203"/>
    <lineage>
        <taxon>Eukaryota</taxon>
        <taxon>Fungi</taxon>
        <taxon>Dikarya</taxon>
        <taxon>Ascomycota</taxon>
        <taxon>Pezizomycotina</taxon>
        <taxon>Sordariomycetes</taxon>
        <taxon>Hypocreomycetidae</taxon>
        <taxon>Hypocreales</taxon>
        <taxon>Ophiocordycipitaceae</taxon>
        <taxon>Purpureocillium</taxon>
    </lineage>
</organism>
<dbReference type="EMBL" id="JAWRVI010000040">
    <property type="protein sequence ID" value="KAK4086468.1"/>
    <property type="molecule type" value="Genomic_DNA"/>
</dbReference>
<feature type="region of interest" description="Disordered" evidence="1">
    <location>
        <begin position="1"/>
        <end position="37"/>
    </location>
</feature>
<feature type="compositionally biased region" description="Low complexity" evidence="1">
    <location>
        <begin position="12"/>
        <end position="37"/>
    </location>
</feature>
<reference evidence="3" key="1">
    <citation type="submission" date="2015-05" db="EMBL/GenBank/DDBJ databases">
        <authorList>
            <person name="Wang D.B."/>
            <person name="Wang M."/>
        </authorList>
    </citation>
    <scope>NUCLEOTIDE SEQUENCE</scope>
    <source>
        <strain evidence="3">36-1</strain>
    </source>
</reference>
<reference evidence="3 4" key="2">
    <citation type="journal article" date="2016" name="Front. Microbiol.">
        <title>Genome and transcriptome sequences reveal the specific parasitism of the nematophagous Purpureocillium lilacinum 36-1.</title>
        <authorList>
            <person name="Xie J."/>
            <person name="Li S."/>
            <person name="Mo C."/>
            <person name="Xiao X."/>
            <person name="Peng D."/>
            <person name="Wang G."/>
            <person name="Xiao Y."/>
        </authorList>
    </citation>
    <scope>NUCLEOTIDE SEQUENCE [LARGE SCALE GENOMIC DNA]</scope>
    <source>
        <strain evidence="3 4">36-1</strain>
    </source>
</reference>
<dbReference type="AlphaFoldDB" id="A0A2U3ELK3"/>
<keyword evidence="5" id="KW-1185">Reference proteome</keyword>